<dbReference type="SUPFAM" id="SSF64438">
    <property type="entry name" value="CNF1/YfiH-like putative cysteine hydrolases"/>
    <property type="match status" value="1"/>
</dbReference>
<keyword evidence="6" id="KW-0378">Hydrolase</keyword>
<evidence type="ECO:0000256" key="7">
    <source>
        <dbReference type="ARBA" id="ARBA00022833"/>
    </source>
</evidence>
<evidence type="ECO:0000256" key="6">
    <source>
        <dbReference type="ARBA" id="ARBA00022801"/>
    </source>
</evidence>
<evidence type="ECO:0000256" key="4">
    <source>
        <dbReference type="ARBA" id="ARBA00022679"/>
    </source>
</evidence>
<evidence type="ECO:0000256" key="5">
    <source>
        <dbReference type="ARBA" id="ARBA00022723"/>
    </source>
</evidence>
<organism evidence="13 14">
    <name type="scientific">Brevibacterium daeguense</name>
    <dbReference type="NCBI Taxonomy" id="909936"/>
    <lineage>
        <taxon>Bacteria</taxon>
        <taxon>Bacillati</taxon>
        <taxon>Actinomycetota</taxon>
        <taxon>Actinomycetes</taxon>
        <taxon>Micrococcales</taxon>
        <taxon>Brevibacteriaceae</taxon>
        <taxon>Brevibacterium</taxon>
    </lineage>
</organism>
<evidence type="ECO:0000256" key="3">
    <source>
        <dbReference type="ARBA" id="ARBA00007353"/>
    </source>
</evidence>
<sequence length="250" mass="26469">MLASRFVLPGEHFVANAAFTDRRGGYSSQPFASFNLAHHVGDDEAMVGANRSMLATVLGLQADRLSYVSQVHGTDVHEVTVSAGAASLPRETVVADAQLTTTPGVGLVVLVADCTPVLLADVRTGVIAAVHAGRKGMAAGIVHRTVAAMRRAGADDIRAAIGPAICARCYEVPTEMRAEVATHEPVTASVSRKGMPALDVPGGVAEQLSAEGVVLEHWDDRCTFEDAELFSYRRDGTTGRFAGVVWFDRR</sequence>
<evidence type="ECO:0000256" key="10">
    <source>
        <dbReference type="ARBA" id="ARBA00048968"/>
    </source>
</evidence>
<evidence type="ECO:0000313" key="13">
    <source>
        <dbReference type="EMBL" id="GAA4285279.1"/>
    </source>
</evidence>
<comment type="caution">
    <text evidence="13">The sequence shown here is derived from an EMBL/GenBank/DDBJ whole genome shotgun (WGS) entry which is preliminary data.</text>
</comment>
<evidence type="ECO:0000256" key="1">
    <source>
        <dbReference type="ARBA" id="ARBA00000553"/>
    </source>
</evidence>
<dbReference type="RefSeq" id="WP_236863072.1">
    <property type="nucleotide sequence ID" value="NZ_BAABAZ010000012.1"/>
</dbReference>
<comment type="function">
    <text evidence="2">Purine nucleoside enzyme that catalyzes the phosphorolysis of adenosine and inosine nucleosides, yielding D-ribose 1-phosphate and the respective free bases, adenine and hypoxanthine. Also catalyzes the phosphorolysis of S-methyl-5'-thioadenosine into adenine and S-methyl-5-thio-alpha-D-ribose 1-phosphate. Also has adenosine deaminase activity.</text>
</comment>
<dbReference type="Proteomes" id="UP001501586">
    <property type="component" value="Unassembled WGS sequence"/>
</dbReference>
<keyword evidence="8" id="KW-0186">Copper</keyword>
<comment type="catalytic activity">
    <reaction evidence="11">
        <text>S-methyl-5'-thioadenosine + phosphate = 5-(methylsulfanyl)-alpha-D-ribose 1-phosphate + adenine</text>
        <dbReference type="Rhea" id="RHEA:11852"/>
        <dbReference type="ChEBI" id="CHEBI:16708"/>
        <dbReference type="ChEBI" id="CHEBI:17509"/>
        <dbReference type="ChEBI" id="CHEBI:43474"/>
        <dbReference type="ChEBI" id="CHEBI:58533"/>
        <dbReference type="EC" id="2.4.2.28"/>
    </reaction>
    <physiologicalReaction direction="left-to-right" evidence="11">
        <dbReference type="Rhea" id="RHEA:11853"/>
    </physiologicalReaction>
</comment>
<evidence type="ECO:0000256" key="9">
    <source>
        <dbReference type="ARBA" id="ARBA00047989"/>
    </source>
</evidence>
<dbReference type="PANTHER" id="PTHR30616">
    <property type="entry name" value="UNCHARACTERIZED PROTEIN YFIH"/>
    <property type="match status" value="1"/>
</dbReference>
<evidence type="ECO:0000256" key="8">
    <source>
        <dbReference type="ARBA" id="ARBA00023008"/>
    </source>
</evidence>
<dbReference type="PANTHER" id="PTHR30616:SF2">
    <property type="entry name" value="PURINE NUCLEOSIDE PHOSPHORYLASE LACC1"/>
    <property type="match status" value="1"/>
</dbReference>
<dbReference type="InterPro" id="IPR003730">
    <property type="entry name" value="Cu_polyphenol_OxRdtase"/>
</dbReference>
<comment type="catalytic activity">
    <reaction evidence="9">
        <text>adenosine + H2O + H(+) = inosine + NH4(+)</text>
        <dbReference type="Rhea" id="RHEA:24408"/>
        <dbReference type="ChEBI" id="CHEBI:15377"/>
        <dbReference type="ChEBI" id="CHEBI:15378"/>
        <dbReference type="ChEBI" id="CHEBI:16335"/>
        <dbReference type="ChEBI" id="CHEBI:17596"/>
        <dbReference type="ChEBI" id="CHEBI:28938"/>
        <dbReference type="EC" id="3.5.4.4"/>
    </reaction>
    <physiologicalReaction direction="left-to-right" evidence="9">
        <dbReference type="Rhea" id="RHEA:24409"/>
    </physiologicalReaction>
</comment>
<keyword evidence="4" id="KW-0808">Transferase</keyword>
<reference evidence="14" key="1">
    <citation type="journal article" date="2019" name="Int. J. Syst. Evol. Microbiol.">
        <title>The Global Catalogue of Microorganisms (GCM) 10K type strain sequencing project: providing services to taxonomists for standard genome sequencing and annotation.</title>
        <authorList>
            <consortium name="The Broad Institute Genomics Platform"/>
            <consortium name="The Broad Institute Genome Sequencing Center for Infectious Disease"/>
            <person name="Wu L."/>
            <person name="Ma J."/>
        </authorList>
    </citation>
    <scope>NUCLEOTIDE SEQUENCE [LARGE SCALE GENOMIC DNA]</scope>
    <source>
        <strain evidence="14">JCM 17458</strain>
    </source>
</reference>
<dbReference type="EMBL" id="BAABAZ010000012">
    <property type="protein sequence ID" value="GAA4285279.1"/>
    <property type="molecule type" value="Genomic_DNA"/>
</dbReference>
<dbReference type="Gene3D" id="3.60.140.10">
    <property type="entry name" value="CNF1/YfiH-like putative cysteine hydrolases"/>
    <property type="match status" value="1"/>
</dbReference>
<keyword evidence="5" id="KW-0479">Metal-binding</keyword>
<name>A0ABP8EMP6_9MICO</name>
<proteinExistence type="inferred from homology"/>
<evidence type="ECO:0000313" key="14">
    <source>
        <dbReference type="Proteomes" id="UP001501586"/>
    </source>
</evidence>
<gene>
    <name evidence="13" type="primary">pgeF</name>
    <name evidence="13" type="ORF">GCM10022261_28100</name>
</gene>
<dbReference type="InterPro" id="IPR038371">
    <property type="entry name" value="Cu_polyphenol_OxRdtase_sf"/>
</dbReference>
<dbReference type="InterPro" id="IPR011324">
    <property type="entry name" value="Cytotoxic_necrot_fac-like_cat"/>
</dbReference>
<keyword evidence="14" id="KW-1185">Reference proteome</keyword>
<keyword evidence="7" id="KW-0862">Zinc</keyword>
<dbReference type="Pfam" id="PF02578">
    <property type="entry name" value="Cu-oxidase_4"/>
    <property type="match status" value="1"/>
</dbReference>
<comment type="catalytic activity">
    <reaction evidence="1">
        <text>inosine + phosphate = alpha-D-ribose 1-phosphate + hypoxanthine</text>
        <dbReference type="Rhea" id="RHEA:27646"/>
        <dbReference type="ChEBI" id="CHEBI:17368"/>
        <dbReference type="ChEBI" id="CHEBI:17596"/>
        <dbReference type="ChEBI" id="CHEBI:43474"/>
        <dbReference type="ChEBI" id="CHEBI:57720"/>
        <dbReference type="EC" id="2.4.2.1"/>
    </reaction>
    <physiologicalReaction direction="left-to-right" evidence="1">
        <dbReference type="Rhea" id="RHEA:27647"/>
    </physiologicalReaction>
</comment>
<evidence type="ECO:0000256" key="2">
    <source>
        <dbReference type="ARBA" id="ARBA00003215"/>
    </source>
</evidence>
<accession>A0ABP8EMP6</accession>
<evidence type="ECO:0000256" key="12">
    <source>
        <dbReference type="RuleBase" id="RU361274"/>
    </source>
</evidence>
<evidence type="ECO:0000256" key="11">
    <source>
        <dbReference type="ARBA" id="ARBA00049893"/>
    </source>
</evidence>
<dbReference type="NCBIfam" id="TIGR00726">
    <property type="entry name" value="peptidoglycan editing factor PgeF"/>
    <property type="match status" value="1"/>
</dbReference>
<comment type="similarity">
    <text evidence="3 12">Belongs to the purine nucleoside phosphorylase YfiH/LACC1 family.</text>
</comment>
<protein>
    <recommendedName>
        <fullName evidence="12">Purine nucleoside phosphorylase</fullName>
    </recommendedName>
</protein>
<dbReference type="CDD" id="cd16833">
    <property type="entry name" value="YfiH"/>
    <property type="match status" value="1"/>
</dbReference>
<comment type="catalytic activity">
    <reaction evidence="10">
        <text>adenosine + phosphate = alpha-D-ribose 1-phosphate + adenine</text>
        <dbReference type="Rhea" id="RHEA:27642"/>
        <dbReference type="ChEBI" id="CHEBI:16335"/>
        <dbReference type="ChEBI" id="CHEBI:16708"/>
        <dbReference type="ChEBI" id="CHEBI:43474"/>
        <dbReference type="ChEBI" id="CHEBI:57720"/>
        <dbReference type="EC" id="2.4.2.1"/>
    </reaction>
    <physiologicalReaction direction="left-to-right" evidence="10">
        <dbReference type="Rhea" id="RHEA:27643"/>
    </physiologicalReaction>
</comment>